<keyword evidence="2" id="KW-1185">Reference proteome</keyword>
<name>A0A318JY72_9NOCA</name>
<evidence type="ECO:0000313" key="2">
    <source>
        <dbReference type="Proteomes" id="UP000247569"/>
    </source>
</evidence>
<accession>A0A318JY72</accession>
<dbReference type="RefSeq" id="WP_040732605.1">
    <property type="nucleotide sequence ID" value="NZ_QJKF01000011.1"/>
</dbReference>
<dbReference type="Proteomes" id="UP000247569">
    <property type="component" value="Unassembled WGS sequence"/>
</dbReference>
<gene>
    <name evidence="1" type="ORF">DFR70_11149</name>
</gene>
<dbReference type="OrthoDB" id="3352146at2"/>
<reference evidence="1 2" key="1">
    <citation type="submission" date="2018-05" db="EMBL/GenBank/DDBJ databases">
        <title>Genomic Encyclopedia of Type Strains, Phase IV (KMG-IV): sequencing the most valuable type-strain genomes for metagenomic binning, comparative biology and taxonomic classification.</title>
        <authorList>
            <person name="Goeker M."/>
        </authorList>
    </citation>
    <scope>NUCLEOTIDE SEQUENCE [LARGE SCALE GENOMIC DNA]</scope>
    <source>
        <strain evidence="1 2">DSM 44704</strain>
    </source>
</reference>
<comment type="caution">
    <text evidence="1">The sequence shown here is derived from an EMBL/GenBank/DDBJ whole genome shotgun (WGS) entry which is preliminary data.</text>
</comment>
<dbReference type="AlphaFoldDB" id="A0A318JY72"/>
<dbReference type="EMBL" id="QJKF01000011">
    <property type="protein sequence ID" value="PXX59667.1"/>
    <property type="molecule type" value="Genomic_DNA"/>
</dbReference>
<sequence>MRQHIQSLGEVFGHVARVYAWTSWLLRHTDDELHAHDAWFHLAQVVGAYAELIEDVTAGRVRLPFGWCEGRGLDPESAR</sequence>
<proteinExistence type="predicted"/>
<organism evidence="1 2">
    <name type="scientific">Nocardia tenerifensis</name>
    <dbReference type="NCBI Taxonomy" id="228006"/>
    <lineage>
        <taxon>Bacteria</taxon>
        <taxon>Bacillati</taxon>
        <taxon>Actinomycetota</taxon>
        <taxon>Actinomycetes</taxon>
        <taxon>Mycobacteriales</taxon>
        <taxon>Nocardiaceae</taxon>
        <taxon>Nocardia</taxon>
    </lineage>
</organism>
<evidence type="ECO:0000313" key="1">
    <source>
        <dbReference type="EMBL" id="PXX59667.1"/>
    </source>
</evidence>
<protein>
    <submittedName>
        <fullName evidence="1">Uncharacterized protein</fullName>
    </submittedName>
</protein>